<proteinExistence type="predicted"/>
<dbReference type="Proteomes" id="UP000887565">
    <property type="component" value="Unplaced"/>
</dbReference>
<protein>
    <submittedName>
        <fullName evidence="2">Uncharacterized protein</fullName>
    </submittedName>
</protein>
<dbReference type="WBParaSite" id="nRc.2.0.1.t33595-RA">
    <property type="protein sequence ID" value="nRc.2.0.1.t33595-RA"/>
    <property type="gene ID" value="nRc.2.0.1.g33595"/>
</dbReference>
<evidence type="ECO:0000313" key="2">
    <source>
        <dbReference type="WBParaSite" id="nRc.2.0.1.t33595-RA"/>
    </source>
</evidence>
<evidence type="ECO:0000313" key="1">
    <source>
        <dbReference type="Proteomes" id="UP000887565"/>
    </source>
</evidence>
<reference evidence="2" key="1">
    <citation type="submission" date="2022-11" db="UniProtKB">
        <authorList>
            <consortium name="WormBaseParasite"/>
        </authorList>
    </citation>
    <scope>IDENTIFICATION</scope>
</reference>
<name>A0A915K4A2_ROMCU</name>
<organism evidence="1 2">
    <name type="scientific">Romanomermis culicivorax</name>
    <name type="common">Nematode worm</name>
    <dbReference type="NCBI Taxonomy" id="13658"/>
    <lineage>
        <taxon>Eukaryota</taxon>
        <taxon>Metazoa</taxon>
        <taxon>Ecdysozoa</taxon>
        <taxon>Nematoda</taxon>
        <taxon>Enoplea</taxon>
        <taxon>Dorylaimia</taxon>
        <taxon>Mermithida</taxon>
        <taxon>Mermithoidea</taxon>
        <taxon>Mermithidae</taxon>
        <taxon>Romanomermis</taxon>
    </lineage>
</organism>
<sequence length="103" mass="11652">MHDGLWSTNRSLNVDYTWCCKDYCTTVENFVIEEGQIASWDGTSITSDLGDLGGCAPNSGQCINDDSTTIWNQTNFLHVCRMIFKSDYQAKFSGNYFIVDEIQ</sequence>
<accession>A0A915K4A2</accession>
<dbReference type="AlphaFoldDB" id="A0A915K4A2"/>
<keyword evidence="1" id="KW-1185">Reference proteome</keyword>